<evidence type="ECO:0000313" key="2">
    <source>
        <dbReference type="Proteomes" id="UP000277864"/>
    </source>
</evidence>
<dbReference type="Pfam" id="PF11687">
    <property type="entry name" value="DUF3284"/>
    <property type="match status" value="1"/>
</dbReference>
<dbReference type="InterPro" id="IPR021701">
    <property type="entry name" value="DUF3284"/>
</dbReference>
<keyword evidence="2" id="KW-1185">Reference proteome</keyword>
<evidence type="ECO:0000313" key="1">
    <source>
        <dbReference type="EMBL" id="RST90125.1"/>
    </source>
</evidence>
<gene>
    <name evidence="1" type="ORF">C7P63_03335</name>
</gene>
<reference evidence="1 2" key="1">
    <citation type="submission" date="2018-03" db="EMBL/GenBank/DDBJ databases">
        <authorList>
            <person name="Gulvik C.A."/>
        </authorList>
    </citation>
    <scope>NUCLEOTIDE SEQUENCE [LARGE SCALE GENOMIC DNA]</scope>
    <source>
        <strain evidence="1 2">JCM 31581</strain>
    </source>
</reference>
<sequence>MELTRELNIPGTYFYQKIIDSVIYDIFKATGETVSKDQLDGYEYVKEFSKNNRAKIKIEKVVPNEAYYFRTSTTRNDFLVQYEIVCLSDTSCQVKYQETMKSFGVLQQLNDLVIGTLLMYLKKRQFKRMLGLIEQSY</sequence>
<dbReference type="RefSeq" id="WP_125942739.1">
    <property type="nucleotide sequence ID" value="NZ_PXZH01000001.1"/>
</dbReference>
<organism evidence="1 2">
    <name type="scientific">Vagococcus humatus</name>
    <dbReference type="NCBI Taxonomy" id="1889241"/>
    <lineage>
        <taxon>Bacteria</taxon>
        <taxon>Bacillati</taxon>
        <taxon>Bacillota</taxon>
        <taxon>Bacilli</taxon>
        <taxon>Lactobacillales</taxon>
        <taxon>Enterococcaceae</taxon>
        <taxon>Vagococcus</taxon>
    </lineage>
</organism>
<protein>
    <recommendedName>
        <fullName evidence="3">DUF3284 domain-containing protein</fullName>
    </recommendedName>
</protein>
<name>A0A3R9YFR9_9ENTE</name>
<dbReference type="OrthoDB" id="2361512at2"/>
<comment type="caution">
    <text evidence="1">The sequence shown here is derived from an EMBL/GenBank/DDBJ whole genome shotgun (WGS) entry which is preliminary data.</text>
</comment>
<accession>A0A3R9YFR9</accession>
<dbReference type="EMBL" id="PXZH01000001">
    <property type="protein sequence ID" value="RST90125.1"/>
    <property type="molecule type" value="Genomic_DNA"/>
</dbReference>
<evidence type="ECO:0008006" key="3">
    <source>
        <dbReference type="Google" id="ProtNLM"/>
    </source>
</evidence>
<proteinExistence type="predicted"/>
<dbReference type="Proteomes" id="UP000277864">
    <property type="component" value="Unassembled WGS sequence"/>
</dbReference>
<dbReference type="AlphaFoldDB" id="A0A3R9YFR9"/>